<dbReference type="Proteomes" id="UP000051162">
    <property type="component" value="Unassembled WGS sequence"/>
</dbReference>
<dbReference type="GO" id="GO:0046872">
    <property type="term" value="F:metal ion binding"/>
    <property type="evidence" value="ECO:0007669"/>
    <property type="project" value="UniProtKB-KW"/>
</dbReference>
<keyword evidence="6 10" id="KW-0407">Ion channel</keyword>
<name>A0A0R1JXK2_9LACO</name>
<dbReference type="GO" id="GO:0005886">
    <property type="term" value="C:plasma membrane"/>
    <property type="evidence" value="ECO:0007669"/>
    <property type="project" value="UniProtKB-SubCell"/>
</dbReference>
<evidence type="ECO:0000256" key="7">
    <source>
        <dbReference type="ARBA" id="ARBA00035120"/>
    </source>
</evidence>
<dbReference type="Pfam" id="PF02537">
    <property type="entry name" value="CRCB"/>
    <property type="match status" value="1"/>
</dbReference>
<evidence type="ECO:0000256" key="5">
    <source>
        <dbReference type="ARBA" id="ARBA00023136"/>
    </source>
</evidence>
<gene>
    <name evidence="10" type="primary">fluC</name>
    <name evidence="10" type="synonym">crcB</name>
    <name evidence="11" type="ORF">FD30_GL001781</name>
</gene>
<evidence type="ECO:0000256" key="2">
    <source>
        <dbReference type="ARBA" id="ARBA00022475"/>
    </source>
</evidence>
<keyword evidence="10" id="KW-0479">Metal-binding</keyword>
<dbReference type="STRING" id="1423773.FD30_GL001781"/>
<dbReference type="GO" id="GO:0140114">
    <property type="term" value="P:cellular detoxification of fluoride"/>
    <property type="evidence" value="ECO:0007669"/>
    <property type="project" value="UniProtKB-UniRule"/>
</dbReference>
<evidence type="ECO:0000313" key="12">
    <source>
        <dbReference type="Proteomes" id="UP000051162"/>
    </source>
</evidence>
<comment type="activity regulation">
    <text evidence="10">Na(+) is not transported, but it plays an essential structural role and its presence is essential for fluoride channel function.</text>
</comment>
<proteinExistence type="inferred from homology"/>
<evidence type="ECO:0000256" key="4">
    <source>
        <dbReference type="ARBA" id="ARBA00022989"/>
    </source>
</evidence>
<keyword evidence="2 10" id="KW-1003">Cell membrane</keyword>
<sequence>MKKLMAIFLGALVGSALRYLLTPVGPSHHLLTVMAINIGGCLLLPLVTGALPLLIPVAPHVITGLSVGLVGSFTTFSTFALDAARLLQAHAYWAALGYVGGSLLLGWLAAAGSLSLTHRWVKGARFR</sequence>
<evidence type="ECO:0000256" key="6">
    <source>
        <dbReference type="ARBA" id="ARBA00023303"/>
    </source>
</evidence>
<feature type="transmembrane region" description="Helical" evidence="10">
    <location>
        <begin position="61"/>
        <end position="81"/>
    </location>
</feature>
<organism evidence="11 12">
    <name type="scientific">Levilactobacillus namurensis DSM 19117</name>
    <dbReference type="NCBI Taxonomy" id="1423773"/>
    <lineage>
        <taxon>Bacteria</taxon>
        <taxon>Bacillati</taxon>
        <taxon>Bacillota</taxon>
        <taxon>Bacilli</taxon>
        <taxon>Lactobacillales</taxon>
        <taxon>Lactobacillaceae</taxon>
        <taxon>Levilactobacillus</taxon>
    </lineage>
</organism>
<dbReference type="OrthoDB" id="9799631at2"/>
<comment type="similarity">
    <text evidence="7 10">Belongs to the fluoride channel Fluc/FEX (TC 1.A.43) family.</text>
</comment>
<accession>A0A0R1JXK2</accession>
<protein>
    <recommendedName>
        <fullName evidence="10">Fluoride-specific ion channel FluC</fullName>
    </recommendedName>
</protein>
<comment type="caution">
    <text evidence="11">The sequence shown here is derived from an EMBL/GenBank/DDBJ whole genome shotgun (WGS) entry which is preliminary data.</text>
</comment>
<comment type="catalytic activity">
    <reaction evidence="8">
        <text>fluoride(in) = fluoride(out)</text>
        <dbReference type="Rhea" id="RHEA:76159"/>
        <dbReference type="ChEBI" id="CHEBI:17051"/>
    </reaction>
    <physiologicalReaction direction="left-to-right" evidence="8">
        <dbReference type="Rhea" id="RHEA:76160"/>
    </physiologicalReaction>
</comment>
<dbReference type="InterPro" id="IPR003691">
    <property type="entry name" value="FluC"/>
</dbReference>
<evidence type="ECO:0000256" key="3">
    <source>
        <dbReference type="ARBA" id="ARBA00022692"/>
    </source>
</evidence>
<keyword evidence="4 10" id="KW-1133">Transmembrane helix</keyword>
<keyword evidence="10" id="KW-0915">Sodium</keyword>
<keyword evidence="12" id="KW-1185">Reference proteome</keyword>
<feature type="binding site" evidence="10">
    <location>
        <position position="74"/>
    </location>
    <ligand>
        <name>Na(+)</name>
        <dbReference type="ChEBI" id="CHEBI:29101"/>
        <note>structural</note>
    </ligand>
</feature>
<keyword evidence="3 10" id="KW-0812">Transmembrane</keyword>
<comment type="function">
    <text evidence="9 10">Fluoride-specific ion channel. Important for reducing fluoride concentration in the cell, thus reducing its toxicity.</text>
</comment>
<keyword evidence="5 10" id="KW-0472">Membrane</keyword>
<evidence type="ECO:0000256" key="8">
    <source>
        <dbReference type="ARBA" id="ARBA00035585"/>
    </source>
</evidence>
<dbReference type="RefSeq" id="WP_056944241.1">
    <property type="nucleotide sequence ID" value="NZ_AZDT01000028.1"/>
</dbReference>
<evidence type="ECO:0000313" key="11">
    <source>
        <dbReference type="EMBL" id="KRK75965.1"/>
    </source>
</evidence>
<dbReference type="EMBL" id="AZDT01000028">
    <property type="protein sequence ID" value="KRK75965.1"/>
    <property type="molecule type" value="Genomic_DNA"/>
</dbReference>
<dbReference type="PANTHER" id="PTHR28259">
    <property type="entry name" value="FLUORIDE EXPORT PROTEIN 1-RELATED"/>
    <property type="match status" value="1"/>
</dbReference>
<keyword evidence="10" id="KW-0813">Transport</keyword>
<feature type="transmembrane region" description="Helical" evidence="10">
    <location>
        <begin position="93"/>
        <end position="117"/>
    </location>
</feature>
<dbReference type="PATRIC" id="fig|1423773.3.peg.1826"/>
<feature type="binding site" evidence="10">
    <location>
        <position position="71"/>
    </location>
    <ligand>
        <name>Na(+)</name>
        <dbReference type="ChEBI" id="CHEBI:29101"/>
        <note>structural</note>
    </ligand>
</feature>
<dbReference type="GeneID" id="84782725"/>
<dbReference type="GO" id="GO:0062054">
    <property type="term" value="F:fluoride channel activity"/>
    <property type="evidence" value="ECO:0007669"/>
    <property type="project" value="UniProtKB-UniRule"/>
</dbReference>
<dbReference type="HAMAP" id="MF_00454">
    <property type="entry name" value="FluC"/>
    <property type="match status" value="1"/>
</dbReference>
<keyword evidence="10" id="KW-0406">Ion transport</keyword>
<evidence type="ECO:0000256" key="9">
    <source>
        <dbReference type="ARBA" id="ARBA00049940"/>
    </source>
</evidence>
<reference evidence="11 12" key="1">
    <citation type="journal article" date="2015" name="Genome Announc.">
        <title>Expanding the biotechnology potential of lactobacilli through comparative genomics of 213 strains and associated genera.</title>
        <authorList>
            <person name="Sun Z."/>
            <person name="Harris H.M."/>
            <person name="McCann A."/>
            <person name="Guo C."/>
            <person name="Argimon S."/>
            <person name="Zhang W."/>
            <person name="Yang X."/>
            <person name="Jeffery I.B."/>
            <person name="Cooney J.C."/>
            <person name="Kagawa T.F."/>
            <person name="Liu W."/>
            <person name="Song Y."/>
            <person name="Salvetti E."/>
            <person name="Wrobel A."/>
            <person name="Rasinkangas P."/>
            <person name="Parkhill J."/>
            <person name="Rea M.C."/>
            <person name="O'Sullivan O."/>
            <person name="Ritari J."/>
            <person name="Douillard F.P."/>
            <person name="Paul Ross R."/>
            <person name="Yang R."/>
            <person name="Briner A.E."/>
            <person name="Felis G.E."/>
            <person name="de Vos W.M."/>
            <person name="Barrangou R."/>
            <person name="Klaenhammer T.R."/>
            <person name="Caufield P.W."/>
            <person name="Cui Y."/>
            <person name="Zhang H."/>
            <person name="O'Toole P.W."/>
        </authorList>
    </citation>
    <scope>NUCLEOTIDE SEQUENCE [LARGE SCALE GENOMIC DNA]</scope>
    <source>
        <strain evidence="11 12">DSM 19117</strain>
    </source>
</reference>
<comment type="subcellular location">
    <subcellularLocation>
        <location evidence="1 10">Cell membrane</location>
        <topology evidence="1 10">Multi-pass membrane protein</topology>
    </subcellularLocation>
</comment>
<dbReference type="AlphaFoldDB" id="A0A0R1JXK2"/>
<evidence type="ECO:0000256" key="10">
    <source>
        <dbReference type="HAMAP-Rule" id="MF_00454"/>
    </source>
</evidence>
<dbReference type="PANTHER" id="PTHR28259:SF1">
    <property type="entry name" value="FLUORIDE EXPORT PROTEIN 1-RELATED"/>
    <property type="match status" value="1"/>
</dbReference>
<evidence type="ECO:0000256" key="1">
    <source>
        <dbReference type="ARBA" id="ARBA00004651"/>
    </source>
</evidence>
<feature type="transmembrane region" description="Helical" evidence="10">
    <location>
        <begin position="34"/>
        <end position="54"/>
    </location>
</feature>